<name>A0ACC2XE99_9TREE</name>
<gene>
    <name evidence="1" type="ORF">QFC22_002381</name>
</gene>
<protein>
    <submittedName>
        <fullName evidence="1">Uncharacterized protein</fullName>
    </submittedName>
</protein>
<dbReference type="EMBL" id="JASBWU010000005">
    <property type="protein sequence ID" value="KAJ9121759.1"/>
    <property type="molecule type" value="Genomic_DNA"/>
</dbReference>
<organism evidence="1 2">
    <name type="scientific">Naganishia vaughanmartiniae</name>
    <dbReference type="NCBI Taxonomy" id="1424756"/>
    <lineage>
        <taxon>Eukaryota</taxon>
        <taxon>Fungi</taxon>
        <taxon>Dikarya</taxon>
        <taxon>Basidiomycota</taxon>
        <taxon>Agaricomycotina</taxon>
        <taxon>Tremellomycetes</taxon>
        <taxon>Filobasidiales</taxon>
        <taxon>Filobasidiaceae</taxon>
        <taxon>Naganishia</taxon>
    </lineage>
</organism>
<reference evidence="1" key="1">
    <citation type="submission" date="2023-04" db="EMBL/GenBank/DDBJ databases">
        <title>Draft Genome sequencing of Naganishia species isolated from polar environments using Oxford Nanopore Technology.</title>
        <authorList>
            <person name="Leo P."/>
            <person name="Venkateswaran K."/>
        </authorList>
    </citation>
    <scope>NUCLEOTIDE SEQUENCE</scope>
    <source>
        <strain evidence="1">MNA-CCFEE 5425</strain>
    </source>
</reference>
<proteinExistence type="predicted"/>
<evidence type="ECO:0000313" key="2">
    <source>
        <dbReference type="Proteomes" id="UP001243375"/>
    </source>
</evidence>
<accession>A0ACC2XE99</accession>
<evidence type="ECO:0000313" key="1">
    <source>
        <dbReference type="EMBL" id="KAJ9121759.1"/>
    </source>
</evidence>
<dbReference type="Proteomes" id="UP001243375">
    <property type="component" value="Unassembled WGS sequence"/>
</dbReference>
<comment type="caution">
    <text evidence="1">The sequence shown here is derived from an EMBL/GenBank/DDBJ whole genome shotgun (WGS) entry which is preliminary data.</text>
</comment>
<keyword evidence="2" id="KW-1185">Reference proteome</keyword>
<sequence>MSSSNQEQHQTADVKTPVASLDKHGQPKTGLKQELAHYRQQQDEVKPEARLQDTIDDGQQITDELNSTKMEPEVYDWDLSPWNWWNNARIMAAGTALRNLSDAVMVPYHYRRYSNDRYSVYLTDLGNDEVGNPIPTLRILIYLPTKGREKAVPGTVEDGEQVGKGRKRGVMVHFPGGGFTMSVGAIWAQKEADADHPSWLLHRCRPETEGHLCRTLCDSLSCILISPDYIKAPHHPYPAALNQCHALLRWIADPSGLINFLETQGPPSAKTFIPSVDPTKIALSGGSAGGNLAAALIIKALHSELSLPNNSRLVGLGLLYAMLDISMPYQAKLSYVPDKSRVLPRWLTRLFLDGYLSDLRTPENAHKLKDPHLSPGLCSTEDLKRFPKTVVITAENDYLCHEGEVFADRLEQEAGFKVGETLFRRMFKGVGHGFDIAPNPTKEMEEARDAAWSMIVQAFDSEL</sequence>